<dbReference type="InterPro" id="IPR026341">
    <property type="entry name" value="T9SS_type_B"/>
</dbReference>
<feature type="domain" description="Cadherin" evidence="2">
    <location>
        <begin position="3084"/>
        <end position="3180"/>
    </location>
</feature>
<dbReference type="GO" id="GO:0005509">
    <property type="term" value="F:calcium ion binding"/>
    <property type="evidence" value="ECO:0007669"/>
    <property type="project" value="InterPro"/>
</dbReference>
<reference evidence="3" key="1">
    <citation type="journal article" date="2014" name="Int. J. Syst. Evol. Microbiol.">
        <title>Complete genome sequence of Corynebacterium casei LMG S-19264T (=DSM 44701T), isolated from a smear-ripened cheese.</title>
        <authorList>
            <consortium name="US DOE Joint Genome Institute (JGI-PGF)"/>
            <person name="Walter F."/>
            <person name="Albersmeier A."/>
            <person name="Kalinowski J."/>
            <person name="Ruckert C."/>
        </authorList>
    </citation>
    <scope>NUCLEOTIDE SEQUENCE</scope>
    <source>
        <strain evidence="3">CGMCC 1.15290</strain>
    </source>
</reference>
<dbReference type="NCBIfam" id="NF012211">
    <property type="entry name" value="tand_rpt_95"/>
    <property type="match status" value="56"/>
</dbReference>
<feature type="compositionally biased region" description="Low complexity" evidence="1">
    <location>
        <begin position="551"/>
        <end position="570"/>
    </location>
</feature>
<accession>A0A917MS44</accession>
<feature type="region of interest" description="Disordered" evidence="1">
    <location>
        <begin position="1"/>
        <end position="21"/>
    </location>
</feature>
<dbReference type="InterPro" id="IPR013783">
    <property type="entry name" value="Ig-like_fold"/>
</dbReference>
<dbReference type="Gene3D" id="2.60.40.2700">
    <property type="match status" value="1"/>
</dbReference>
<gene>
    <name evidence="3" type="ORF">GCM10011379_09390</name>
</gene>
<keyword evidence="4" id="KW-1185">Reference proteome</keyword>
<dbReference type="InterPro" id="IPR002126">
    <property type="entry name" value="Cadherin-like_dom"/>
</dbReference>
<dbReference type="NCBIfam" id="TIGR04131">
    <property type="entry name" value="Bac_Flav_CTERM"/>
    <property type="match status" value="1"/>
</dbReference>
<dbReference type="Pfam" id="PF22352">
    <property type="entry name" value="K319L-like_PKD"/>
    <property type="match status" value="1"/>
</dbReference>
<dbReference type="NCBIfam" id="TIGR01965">
    <property type="entry name" value="VCBS_repeat"/>
    <property type="match status" value="14"/>
</dbReference>
<comment type="caution">
    <text evidence="3">The sequence shown here is derived from an EMBL/GenBank/DDBJ whole genome shotgun (WGS) entry which is preliminary data.</text>
</comment>
<proteinExistence type="predicted"/>
<name>A0A917MS44_9BACT</name>
<dbReference type="Pfam" id="PF13585">
    <property type="entry name" value="CHU_C"/>
    <property type="match status" value="1"/>
</dbReference>
<evidence type="ECO:0000313" key="3">
    <source>
        <dbReference type="EMBL" id="GGH60951.1"/>
    </source>
</evidence>
<dbReference type="InterPro" id="IPR041690">
    <property type="entry name" value="Cadherin_5"/>
</dbReference>
<feature type="domain" description="Cadherin" evidence="2">
    <location>
        <begin position="3664"/>
        <end position="3761"/>
    </location>
</feature>
<evidence type="ECO:0000259" key="2">
    <source>
        <dbReference type="PROSITE" id="PS50268"/>
    </source>
</evidence>
<dbReference type="GO" id="GO:0007156">
    <property type="term" value="P:homophilic cell adhesion via plasma membrane adhesion molecules"/>
    <property type="evidence" value="ECO:0007669"/>
    <property type="project" value="InterPro"/>
</dbReference>
<dbReference type="RefSeq" id="WP_188950813.1">
    <property type="nucleotide sequence ID" value="NZ_BMIB01000001.1"/>
</dbReference>
<dbReference type="Pfam" id="PF17892">
    <property type="entry name" value="Cadherin_5"/>
    <property type="match status" value="6"/>
</dbReference>
<sequence>MGSSAQAVGNGTINLRAPNGNTYTTGNGSLLGLTVGRIYNRTQELAGPVPLGGGYTPATFPVLASEEGVWEIDFVPPSNTSSSNPTPVLANAAWTQPTSGNYIAAFDVSVRNAGNTAFINGRVYTNIFSAILGDFTAGFNAVFQVLTKDGFIYSVNNNGQAGNGFSFFVNNKGFRNSSNGASYKSYNSLTSIPVQDPRADDTQSDITQKIFFTTPASDMPATAPGVGGTEWLRITPVSPVVSNFTFNGVEGTPNVAGTNPAGGNIGFTTNQAGNYAVDLDINNNGVYSDSVDRRITGIATAGANTAYWDGLDGKGVRVSPTVVSTANIPIRVLLFGGEIHFPFLDVERNVNGIIITRTNGSGSGNNVVYWDDSNISPVVGTASNPIRTTIDGISSATNGHKWGTAGAGSTEFGDVKGLDTWTYVLSNALTNSTTIVIREADLQVVSVTGNATQPCVGQSVTFTVPVKNNGPDNVTGAKFFFAFPAEFTNVTVSSAATTGTSSVSGGATTATGYTANVNINNGATVTFTITGTLSAVPSGGSLTTRASIMRPADVTDPDATNPDAAAPTDPQNECDAAPSGVGCNNVINNTILVFATPTTAAAGTDQNLCAATSTTLAGNTPVNGTGTWTKVSGPGTPVFVNPNSGGTVVNGITTGTYIFRWTITNGGCAASTSDVQVFNLQALASNTITAPATTTFCSSGDAAVITGSTPTGGTGTYTYQWQSSTDATNYTNISGATAQTYDPPVATVTTYYRRGVTSGACATVAYSNVATITIQPALAGNTITAPAVTAFCTSGDAAVINGSTATGGNGTISYQWQSSTDSVTFTNISGITTQSYDPGATSVTTYYRRTATSGSCTTPSVSNVVTITVSPTLTAGSIGSDQAFCVSGDPAAFTQLTAATGGTGTYAYQWQISTTSSTSGFTNISGATAAVYDAPAVSQNTWFRRITSSGTCTDAISNAVAVTIYAALNAGTISASQTFCTSGDPAAFTQTAPAGGNGSYTYQWQTSADNNTFTNITGATASVYDAPVVSQTTYYRRTVTAGTCAAVNSNVLTVTVVPAVTNNTVTGDQTICSGTAPASLSGSTPANGTGTYVYQWQSSTDGTTFIAAAGTNTTQNYTPGNLTQTTYYRRTVSSGVCAATASNIIQVTVNGASTGANAGPDQGPANITSATLAGNNPVSGTGVWTQISGPNTAGITSPSQFNTTVTGLVAGAYTFRWTITNPPCAASTDDVIIRVNSAPVAQNDAATTNEDVAVNISVLSNDTDADGTIDATSVTIVQQPAHGTVTVNATGVVTYTPALNYNGADNFSYTVKDNLGTASAPATVTLTIAPVNDAPVVVNDQVNVDEDIATTINAPGILANDSDPDGDQLITTLVSTTKNGTLTLNQNGSFTYTPNADYNGLDSFVYRACDASNACGTATVVINVGNVNDAPVAAADTYTIAEDGTLNQPAAGVLANDTDADGDVLSATLVTNVAHGTLVLNTNGSFSYTPDANYNGPDQFTYKACDASGACSAPVTVSFTVTAVNDKPVAQDNSYAVNEDQTLTVAARGVLLDDTDVDGDVLSASVVTGPQHGTLVLNADGSFTYTPVANYNGTDQFTYRACDAGSPQLCDTGLVTITVNAVNDAPVATADTYAVAEDQALNIAAPGVLGNDTDADGDALTAAIAVAAANGTVTLQPNGSFLYRPNANFNGTDSFSYSVCDPSNVCGTGKVRITVTPVNDTPVVITASYVATEDQVLSVVAPGLIANGSDVDGDALAPALVTQAQHGTVVINANGSFTYTPVANYNGTDVFTYRLCDASGACGQATATITVNAVNDAPVAARDNYTVAEDGSLQIGATNGVLANDTDADGDALTATVVTQPVHGTLVMNSDGSFVYTPAGNYNGTDSFTYRACDASNACGTATVVLNVTAVNDAPVASGDSYTIAEDGTLTVAAPGVLFNDRDVDGDALTASLVSQPLHGTLSLNADGSFVYTPAANYNGTDSFLYRACDAGGLCNTATVLLSVTAVNDAPVANSDAYTLGEDTALTVAAPGVLGNDTDADGDALTASVTRQPAHGTLTLLANGGFTYTPALNYNGRDSFDYRACDASGACSAPATVVFTINAVNDAPVIAGTVTYSTQEDAPLNVTAPGLLFNASDPENDAMSAAVATQPQHGTVTINANGSFVYTPAANYNGTDTFTYRICDASNACSIGTAVISITAVNDAPVAGNDVLPATLEDVPVTIAATTLLANDTDAEGDALTISINTQPVNGTLVQNADGSLTYTPAANFNGVDSFTYRVCDNGSPALCGVGTVRIPVTAVNDAPVAKDDQYTTNEDGVLTVAAPGVLFNDSDPDNAQNTLTASLVSGPAHGTAIINANGGFTYTPDANYDGQDTITYRVCDPSGACDTGIVVISVQPVNDPPVTAADNYTNVQEDVPFTVTAANGVLANDTDADGDVLNASVVTSPAHGTLVLNSDGSFTYTPAKDYNGLDSFTYKACDAAGSCGNGKVYFTVNNVNDAPVTAPVTYTTNEDVPLTLTAQQLLFNDMDADGDPLTITGVTQPVHGTVTLNGNGTYTYTPAADYNGVDSFTYTVTDGQGGLATGTVLITVNAVNDAPVAQNDSYTLDEEQTYTSTVSVLANDTDVDGDALTAALLAGPLRGTVTLNANGNFTYTPAQDYNGLDSFTYVVSDGRGGLDTGVVTLTVTAINDNPVANRDTYTTREDVALSVVAPGILFNDTDPDNVAGGTNNDVLTATAESKASAAGGTVQINSNGSFIYTPSANYNGLDSFTYTLQDGKGGTATGTVVVTVQADNDAPVAVDDSYTVAEDVILNVNAANGLLANDTDADGDALTVALLTPPAHGVTTVNADGSFAYRGNTNYNGSDFFTYVVRDGNGGSDTGTVQITVTAVDDPPVAQNDNYYLATNDSLIIAAPGVLFNDVDVDSPLNAELLSSPASGAFSFNSDGSFRYVPVTGFAGTVTFSYRLCTTCTPATVTINVGTNNRPPLAAPDSYSTSEDVPLTVAAPGVLANDTDPDEATPRLAAVLVTTVSHGTLTLNANGSFTYVPEADYNGADNFTYAATDANGATSQTTVFINVTATNDAPVAAEYNVSTAEDTQLNGSVATNTTDVDNSAGSLLYTVVANPAHGSLSLNANGTYTYTPAADYNGPDQFSYRVCDAGGLCDDGTVAITVTAVNDAPVSQPDSYTVTEDQQLVVPAATGVLANDSDVDAEPIVSVLASTTNGTLNLQPDGSFTYTPNPDFSGIDQFTYQACDNGTPALCGNPVTVTLTVNNVNDAPDAGNDSYTMAEDGTLTIAAPGVLANDTDGDNDPLTAAVQTQPLHGTLTLNADGSFVYAPAANYNGTDVFTYRVSDGNGGSDTAQVTITITPVNDQPVAGADTYTVIEDSTLEVNAANGVLANDIDVDGEVIVAKLTDPSKGTLTLRPDGSFTYVPLPNATGVDSFRYQACDVNQCSDPVTVIFNFTDVNDAPVAVADSATTAEDTPLTSTVSVLANDTDADGTAGLTVTAQTITDGRGTLTMGSDGNYTYTPASNFNGQAEYPYQVCDPTGLCAQGRLVITVTPVNDAPVATPDTYAVTEDSTLTVPASEGVLANDYDPDGETIVSLVSQPSRGTLQLNADGSFIYTPQANAVGVDSFSYRACDLSGVCSPDVTVYFTIGDVNDAPVANADQATVPEDSAVNINVLANDTDPDQGQTLTATLLTQPANGTVVQNPDGTFRYTPAANFNGTDQFTYQVCDNGSPQACASATVSVTVTAVNDAPVAAADAYAVNEDETLTVTAPGVLGNDVDADGDALVVSLQTNALHGTVTLQGDGSFTYVPVANYNGLDSFVYKVTDGAGDTSLAIVRLTVNAVNDAPTAAGDGPYTVNEDAVLNVPVGTGVLANDTDTDGGTLTASVAVAPLHGTLVMNADGSFTYTPNADYSGTDTFTYRVCNSSQLCSESKVSLSIQATPDSPVVANDTYAATEDTRLQIAAPGVLANDRDADGDALRAAVAVAPLHGTLTLQPDGSFEYTPAANYNGVDSFTYTACDAGGLCNTGTVVLNVAAVKDVPQAVADNITAQEDVPLVIRPVDLTANDINPDGDPLVVTFSQPANGTLTQNQDGSFTYTPDADFNGTDQFTYTVCDTATPANCSSATVSVSVGAVNDNPVAGDDSYTATEDTDLFVGAPGVMANDRDVDGDPLTTSLVTGTAHGTVTLQPNGSFLYKPARDYSGADSFIYRLCGPFGTCVNGTVRLSVTAVNDAPVAIDDDFVVTEDQAITFRPDTVLYNDYDVDGDVIIPQRIGTLKHGTVVNNPDGTLTYTPEANFNGIDSIQYKLCDPSGLCDTAYVRVRVVAVNDAPVAVNDNFTTREDVPLNFRPADVTANDSDPDGDPLTLVLVSGPSHGTLTTNPDKSYVYTPATNYNGADSIVYRVYDQDGAFGEGVIRIQVSAVNDAPVAQNDVFVTPYNTPVSGNVLTNDSDPDGDPLQASLVAQPSSGTVVLNADGTFTYTPAGGFSGNVTFSYRACDNGNPPLCDAKLVNITVQQSPNRAPVSQADSYTTISGIALSGNVLTNDTDADLDSLKAAVVNLPANGTLVLNANGNFTYTPSSGFTGVDTFVYSACDNKTPALCSNATVTINVIAGGSRPVAVNDLYTIAEDGVLNISAPGVLQNDVYSGTGANDTLVASLIGSPAHGTATISGNGAVTYTPAANYNGKDTILYSVCSATKGCDTGRIIVTVSAVNDVPVTGPDTYGAVQEDTPFSTTAANGVLANDTDGDGDVLTASVVTAPVNGTLVMNPDGSFTYTPFNNFNGVDSFVYRACDASGTCTNGTVRLTVNGVNDGPVTSPVSYTVDEDNELVLTQPQLVFNDRDDDGDTLVVTAVGQPAHGTLVQNGNGTYTYKPAADYNGLDSFTYTVSDGHGGTATGTVRITVRAVNDRPDAANDTYTLAEDQAFTSPVSVLANDTDRDGDTLRATVLQTTAHGNLLLNNDGTFTYQPNRDYNGTDTFTYIAADGKGGMDTARVILNITAVNDAPVANSDTYTVNEDETFTATGNGVLFNDVDPDNGSQQGLSVTPQTKATAKGGTVQLLANGTFTYTPPANYNGVDSFTYIVTDGNGGSSTGTVVVTVQAVNDAPVAVNDSYTLAEDETLSGAASVLANDTDADGDALTAILVAAPAHGTLTFNANGTFVYTPDADFSGTDTFRYAADDGNGGRDTATVTFTITAVDDAPVATDDNYFTAGNSTLTIAAPGVLFNDRDSDSPLSAELVTSPAAATGTLTFNTDGSFVFVPATGYVGTVTFTYRLCSSCTPALVTINVGANNLPPVAVNDGPYTVNEDSVLNIPAANGVLANDTDPNEPAGATLAAILVTDVTHGRLTLRPDGSFSYTPDADYSGPDSFTYDAKDANGETSRATVTLNVTAVNDAPVAVNDVFTGTEDNQLTGNVLTNDVDVDNTPATLTVTLVNNVQHGTLTLNANGTFTYVPAPDFAGTDQFRYRVCDAGGLCSEAVATINVTDVNDVAVAQPDTYAVTEDAPLTVPASSGVLANDSDPDSPLTAKLVSGPAHGTLQLNPDGSFTYTPNANYSGADQFSYQACDNGTPPACSAPVTVAFNIANTNDVPVAVSDSYSVGEDSVLTIAAAGVLLNDTDADGDTLTAVIQVAPAHGTLVLNANGGFVYTPDANYFGTDQFTYLANDGKGGTANAQVTITIRSVNDIPVGSPDVYAVSEDSTLTVNAADGLLKNDTDADGDVLIAKLVTAPKGRLTLNNDGSFVYRPLPDQNGVDSFTYQVCDVRACSSPVTVRFNIAAVNDAPVAVNDTITIDEDVVYTSTTSVLANDTDADGTAGLTVAPQQITDARGTLTLNNDGNYIFTPVADFNGTVEYSYQVCDGTSLCSSGKLVINVMPVNDAPLIQPDGYTVQQPDTLRVTAANGVLRNDRDADSDPVTAILVTPPTSGTLTLAADGSFTYIPAAGFSGNVTFVYRGCDNATPALCDTALVTITVQPAANLAPVAVNDTVTVAQNGSATGNILANDTDPDGGTLSASVVTQPAHGTLTLGTNGAYTYAPAAGYSGLDTFVYRACDNGTPSLCDTALVLINVLAPGNNAPVAVNDTVTVAQNSGTTGNVLTNDSDPEGGVLTASVVTQPAHGTLVLGGDGAFTYSPATGYSGLDTFSYRACDGGIPPLCDTAIVIVRVQAPGNTAPVAADDTATVAYNGNVTGNVLTNDIDPDGNTLAASVITQPAHGTLVLNGNGSYTYTAATGYSGQDTFVYRACDNGTPTLCDTARVVVTVQPSDNQVPVVVNDTVTVAQNGSTTGNVLANDSDPDGGTLTASVVTQPSHGTLVLGGDGAFTYTPAAGYSGLDTFSYRACDNGAPSFCDTAIVIVRIQAPGNTAPVAADDTATVAYNGTVTGNVLTNDIDPDGNTLTASVIVQTNHGTLVLNSNGAYTYTPAAGYTGKDTLVYRVCDNGTPTLCDTARMIITVQPAGNLAPVALADTATVIRDGSVTRNVLTNDSDPEGGTLTASVVTQPFHGTLTLNAAGDYTYTPAAGYIGQDTFVYRACDNGSPVQCDTALVVISVLQQANRAPNAENDLFVVAENATLTNSVTTNDTDADGNMLTATVLTQPKHGTLTMTADGTFTYAPGAQYVGNDTFSYRICDNGTPSLCDTASVVITVRATPVLGLAKAVSDVRKELDGSYTITYKLTVKNLGGIALNNVQVTDGLTTVFAGAASFNVTGVPTATGTLIANDGFNGRGVVTLLRAGSTLAPGAADTITFRVNVMIGATDFTFNNTATVTAGSATGTILDVSTDGLNPDPNGNGIPDERDPTPVTLKGMVIKIPKGFSPNNDGINDYFIIENTGTSRISLEMYNRWGNLVYKSTDYKNNWDGRPNTGITIGKQVPDGTYYYIVVVDGKDRYVNYITINR</sequence>
<dbReference type="Pfam" id="PF17803">
    <property type="entry name" value="Cadherin_4"/>
    <property type="match status" value="2"/>
</dbReference>
<dbReference type="Gene3D" id="2.60.40.10">
    <property type="entry name" value="Immunoglobulins"/>
    <property type="match status" value="2"/>
</dbReference>
<dbReference type="EMBL" id="BMIB01000001">
    <property type="protein sequence ID" value="GGH60951.1"/>
    <property type="molecule type" value="Genomic_DNA"/>
</dbReference>
<reference evidence="3" key="2">
    <citation type="submission" date="2020-09" db="EMBL/GenBank/DDBJ databases">
        <authorList>
            <person name="Sun Q."/>
            <person name="Zhou Y."/>
        </authorList>
    </citation>
    <scope>NUCLEOTIDE SEQUENCE</scope>
    <source>
        <strain evidence="3">CGMCC 1.15290</strain>
    </source>
</reference>
<dbReference type="InterPro" id="IPR010221">
    <property type="entry name" value="VCBS_dom"/>
</dbReference>
<organism evidence="3 4">
    <name type="scientific">Filimonas zeae</name>
    <dbReference type="NCBI Taxonomy" id="1737353"/>
    <lineage>
        <taxon>Bacteria</taxon>
        <taxon>Pseudomonadati</taxon>
        <taxon>Bacteroidota</taxon>
        <taxon>Chitinophagia</taxon>
        <taxon>Chitinophagales</taxon>
        <taxon>Chitinophagaceae</taxon>
        <taxon>Filimonas</taxon>
    </lineage>
</organism>
<dbReference type="Proteomes" id="UP000627292">
    <property type="component" value="Unassembled WGS sequence"/>
</dbReference>
<dbReference type="InterPro" id="IPR040853">
    <property type="entry name" value="RapA2_cadherin-like"/>
</dbReference>
<dbReference type="PANTHER" id="PTHR34720">
    <property type="entry name" value="MICROCYSTIN DEPENDENT PROTEIN"/>
    <property type="match status" value="1"/>
</dbReference>
<dbReference type="Pfam" id="PF17963">
    <property type="entry name" value="Big_9"/>
    <property type="match status" value="47"/>
</dbReference>
<dbReference type="PROSITE" id="PS50268">
    <property type="entry name" value="CADHERIN_2"/>
    <property type="match status" value="2"/>
</dbReference>
<dbReference type="Gene3D" id="2.60.40.2810">
    <property type="match status" value="26"/>
</dbReference>
<protein>
    <recommendedName>
        <fullName evidence="2">Cadherin domain-containing protein</fullName>
    </recommendedName>
</protein>
<feature type="region of interest" description="Disordered" evidence="1">
    <location>
        <begin position="551"/>
        <end position="571"/>
    </location>
</feature>
<dbReference type="PANTHER" id="PTHR34720:SF9">
    <property type="entry name" value="BLR4714 PROTEIN"/>
    <property type="match status" value="1"/>
</dbReference>
<evidence type="ECO:0000256" key="1">
    <source>
        <dbReference type="SAM" id="MobiDB-lite"/>
    </source>
</evidence>
<dbReference type="Gene3D" id="2.60.40.3440">
    <property type="match status" value="24"/>
</dbReference>
<dbReference type="GO" id="GO:0016020">
    <property type="term" value="C:membrane"/>
    <property type="evidence" value="ECO:0007669"/>
    <property type="project" value="InterPro"/>
</dbReference>
<evidence type="ECO:0000313" key="4">
    <source>
        <dbReference type="Proteomes" id="UP000627292"/>
    </source>
</evidence>